<dbReference type="RefSeq" id="WP_128635842.1">
    <property type="nucleotide sequence ID" value="NZ_RRCN01000002.1"/>
</dbReference>
<evidence type="ECO:0000313" key="2">
    <source>
        <dbReference type="Proteomes" id="UP000267017"/>
    </source>
</evidence>
<reference evidence="1 2" key="1">
    <citation type="submission" date="2018-11" db="EMBL/GenBank/DDBJ databases">
        <title>Genome sequencing of Paenibacillus sp. KCOM 3021 (= ChDC PVNT-B20).</title>
        <authorList>
            <person name="Kook J.-K."/>
            <person name="Park S.-N."/>
            <person name="Lim Y.K."/>
        </authorList>
    </citation>
    <scope>NUCLEOTIDE SEQUENCE [LARGE SCALE GENOMIC DNA]</scope>
    <source>
        <strain evidence="1 2">KCOM 3021</strain>
    </source>
</reference>
<proteinExistence type="predicted"/>
<dbReference type="OrthoDB" id="2629906at2"/>
<protein>
    <submittedName>
        <fullName evidence="1">Uncharacterized protein</fullName>
    </submittedName>
</protein>
<gene>
    <name evidence="1" type="ORF">EHV15_34765</name>
</gene>
<name>A0A3P3T9S9_9BACL</name>
<sequence>MGRLSISGRLDKAKSPELKREIAVNWAAEWQAEYEKHVQNFERAIRNKDYDLLVRTTGWLKADGKKRFEALPRVLTAMADLKNDWTLQQDLSLVRGGVYNKCRTSKILLRNA</sequence>
<evidence type="ECO:0000313" key="1">
    <source>
        <dbReference type="EMBL" id="RRJ54757.1"/>
    </source>
</evidence>
<dbReference type="Proteomes" id="UP000267017">
    <property type="component" value="Unassembled WGS sequence"/>
</dbReference>
<organism evidence="1 2">
    <name type="scientific">Paenibacillus oralis</name>
    <dbReference type="NCBI Taxonomy" id="2490856"/>
    <lineage>
        <taxon>Bacteria</taxon>
        <taxon>Bacillati</taxon>
        <taxon>Bacillota</taxon>
        <taxon>Bacilli</taxon>
        <taxon>Bacillales</taxon>
        <taxon>Paenibacillaceae</taxon>
        <taxon>Paenibacillus</taxon>
    </lineage>
</organism>
<keyword evidence="2" id="KW-1185">Reference proteome</keyword>
<comment type="caution">
    <text evidence="1">The sequence shown here is derived from an EMBL/GenBank/DDBJ whole genome shotgun (WGS) entry which is preliminary data.</text>
</comment>
<accession>A0A3P3T9S9</accession>
<dbReference type="AlphaFoldDB" id="A0A3P3T9S9"/>
<dbReference type="EMBL" id="RRCN01000002">
    <property type="protein sequence ID" value="RRJ54757.1"/>
    <property type="molecule type" value="Genomic_DNA"/>
</dbReference>